<keyword evidence="8" id="KW-1185">Reference proteome</keyword>
<evidence type="ECO:0000256" key="1">
    <source>
        <dbReference type="ARBA" id="ARBA00022723"/>
    </source>
</evidence>
<feature type="compositionally biased region" description="Basic and acidic residues" evidence="4">
    <location>
        <begin position="714"/>
        <end position="740"/>
    </location>
</feature>
<feature type="transmembrane region" description="Helical" evidence="5">
    <location>
        <begin position="771"/>
        <end position="790"/>
    </location>
</feature>
<feature type="compositionally biased region" description="Basic and acidic residues" evidence="4">
    <location>
        <begin position="621"/>
        <end position="659"/>
    </location>
</feature>
<keyword evidence="5" id="KW-0472">Membrane</keyword>
<dbReference type="OrthoDB" id="69229at2759"/>
<accession>A0A9Q1JT77</accession>
<dbReference type="AlphaFoldDB" id="A0A9Q1JT77"/>
<dbReference type="EMBL" id="JAKOGI010000782">
    <property type="protein sequence ID" value="KAJ8430567.1"/>
    <property type="molecule type" value="Genomic_DNA"/>
</dbReference>
<reference evidence="7" key="1">
    <citation type="submission" date="2022-04" db="EMBL/GenBank/DDBJ databases">
        <title>Carnegiea gigantea Genome sequencing and assembly v2.</title>
        <authorList>
            <person name="Copetti D."/>
            <person name="Sanderson M.J."/>
            <person name="Burquez A."/>
            <person name="Wojciechowski M.F."/>
        </authorList>
    </citation>
    <scope>NUCLEOTIDE SEQUENCE</scope>
    <source>
        <strain evidence="7">SGP5-SGP5p</strain>
        <tissue evidence="7">Aerial part</tissue>
    </source>
</reference>
<feature type="compositionally biased region" description="Basic residues" evidence="4">
    <location>
        <begin position="660"/>
        <end position="669"/>
    </location>
</feature>
<dbReference type="PROSITE" id="PS51800">
    <property type="entry name" value="ZF_CHHC_U11_48K"/>
    <property type="match status" value="1"/>
</dbReference>
<feature type="region of interest" description="Disordered" evidence="4">
    <location>
        <begin position="594"/>
        <end position="740"/>
    </location>
</feature>
<feature type="compositionally biased region" description="Low complexity" evidence="4">
    <location>
        <begin position="698"/>
        <end position="708"/>
    </location>
</feature>
<keyword evidence="5" id="KW-1133">Transmembrane helix</keyword>
<evidence type="ECO:0000256" key="4">
    <source>
        <dbReference type="SAM" id="MobiDB-lite"/>
    </source>
</evidence>
<gene>
    <name evidence="7" type="ORF">Cgig2_019139</name>
</gene>
<keyword evidence="3" id="KW-0862">Zinc</keyword>
<feature type="domain" description="CHHC U11-48K-type" evidence="6">
    <location>
        <begin position="93"/>
        <end position="120"/>
    </location>
</feature>
<dbReference type="InterPro" id="IPR022776">
    <property type="entry name" value="TRM13/UPF0224_CHHC_Znf_dom"/>
</dbReference>
<feature type="compositionally biased region" description="Basic and acidic residues" evidence="4">
    <location>
        <begin position="670"/>
        <end position="680"/>
    </location>
</feature>
<protein>
    <recommendedName>
        <fullName evidence="6">CHHC U11-48K-type domain-containing protein</fullName>
    </recommendedName>
</protein>
<evidence type="ECO:0000313" key="7">
    <source>
        <dbReference type="EMBL" id="KAJ8430567.1"/>
    </source>
</evidence>
<feature type="compositionally biased region" description="Pro residues" evidence="4">
    <location>
        <begin position="7"/>
        <end position="27"/>
    </location>
</feature>
<keyword evidence="5" id="KW-0812">Transmembrane</keyword>
<evidence type="ECO:0000313" key="8">
    <source>
        <dbReference type="Proteomes" id="UP001153076"/>
    </source>
</evidence>
<feature type="compositionally biased region" description="Low complexity" evidence="4">
    <location>
        <begin position="28"/>
        <end position="37"/>
    </location>
</feature>
<proteinExistence type="predicted"/>
<evidence type="ECO:0000256" key="3">
    <source>
        <dbReference type="ARBA" id="ARBA00022833"/>
    </source>
</evidence>
<dbReference type="Proteomes" id="UP001153076">
    <property type="component" value="Unassembled WGS sequence"/>
</dbReference>
<evidence type="ECO:0000256" key="5">
    <source>
        <dbReference type="SAM" id="Phobius"/>
    </source>
</evidence>
<sequence>MNHHNPFPTPPFPPYNPLNPNPNPNPNPNFSFNSNFSVLPHPQFTPLPPSPQNPHPDLPTSLSSLQNLLSLSHSTLSSLSSLIPPLSLSSNSLVQCPSNPHHWIPPSSFFLHSLHCPSEIDVNPLLATLQYPRTLKSEQQLNEQNKFVQPFQDPTAELCFSLNDYVDFNSNFFYQHCPGVVSLSDHDASHGRIFTLPGVLSIECANFIYHDNRKTEGFQCNSVKFLPSELWVIRREAVQWNDFPNAYPYIVLKALSCLDSAKECDVSMWLIVNSPRFGVIIDVPMRDHMLVLFRLCLKAMFREALHSHKSSFRGEMSDNGVRLNPKSLNFKCPVLVEVLRWLSSQLSILYGETNAKSFIVTMLKHLLPKVASQASFFPLNRETDQTSVSGCKTNISTSQPSGKIMDNEGEDKAEETMFSKPIFVYQIAAAIAALHERSLLEARIKALRMPMPLTSYQRSVEHAHLSMKADEERRKRLDYRPLIEHDGLPLQRQHDESLLMLPQESNKAKTREEILAEERDYKRRRMSYRGKKLKRTTKEVMRDIIEEYMEAITRAGGIGCLTKGDEGAISTFKTYAAHDSTNFKLNDSIRSGRYDGRGKMAQNDHGFEDGKAIDASPSRYNRQEIHSHGRFEDQGPNSDRNEREYHSRSPSRDGRYGRSKEHRSHRRKHDITEMTANEHSKRNRSSNTFRHHDCELQSSTSSGLSISSGRKDRKKLDSPERYRQRKQDYDESDSFRKNEFNDRYDPSNACDVYDDQHDDCKYTRPSIMTTALHFLVLAFILTFYLHNLLFNFGDKMRGEKGIDEYPRDG</sequence>
<dbReference type="PANTHER" id="PTHR21402:SF10">
    <property type="entry name" value="U11_U12 SMALL NUCLEAR RIBONUCLEOPROTEIN 48 KDA PROTEIN"/>
    <property type="match status" value="1"/>
</dbReference>
<name>A0A9Q1JT77_9CARY</name>
<feature type="region of interest" description="Disordered" evidence="4">
    <location>
        <begin position="1"/>
        <end position="61"/>
    </location>
</feature>
<comment type="caution">
    <text evidence="7">The sequence shown here is derived from an EMBL/GenBank/DDBJ whole genome shotgun (WGS) entry which is preliminary data.</text>
</comment>
<dbReference type="PANTHER" id="PTHR21402">
    <property type="entry name" value="GAMETOCYTE SPECIFIC FACTOR 1-RELATED"/>
    <property type="match status" value="1"/>
</dbReference>
<keyword evidence="1" id="KW-0479">Metal-binding</keyword>
<organism evidence="7 8">
    <name type="scientific">Carnegiea gigantea</name>
    <dbReference type="NCBI Taxonomy" id="171969"/>
    <lineage>
        <taxon>Eukaryota</taxon>
        <taxon>Viridiplantae</taxon>
        <taxon>Streptophyta</taxon>
        <taxon>Embryophyta</taxon>
        <taxon>Tracheophyta</taxon>
        <taxon>Spermatophyta</taxon>
        <taxon>Magnoliopsida</taxon>
        <taxon>eudicotyledons</taxon>
        <taxon>Gunneridae</taxon>
        <taxon>Pentapetalae</taxon>
        <taxon>Caryophyllales</taxon>
        <taxon>Cactineae</taxon>
        <taxon>Cactaceae</taxon>
        <taxon>Cactoideae</taxon>
        <taxon>Echinocereeae</taxon>
        <taxon>Carnegiea</taxon>
    </lineage>
</organism>
<keyword evidence="2" id="KW-0863">Zinc-finger</keyword>
<feature type="compositionally biased region" description="Pro residues" evidence="4">
    <location>
        <begin position="43"/>
        <end position="57"/>
    </location>
</feature>
<dbReference type="GO" id="GO:0008270">
    <property type="term" value="F:zinc ion binding"/>
    <property type="evidence" value="ECO:0007669"/>
    <property type="project" value="UniProtKB-KW"/>
</dbReference>
<dbReference type="InterPro" id="IPR051591">
    <property type="entry name" value="UPF0224_FAM112_RNA_Proc"/>
</dbReference>
<evidence type="ECO:0000256" key="2">
    <source>
        <dbReference type="ARBA" id="ARBA00022771"/>
    </source>
</evidence>
<evidence type="ECO:0000259" key="6">
    <source>
        <dbReference type="PROSITE" id="PS51800"/>
    </source>
</evidence>